<feature type="region of interest" description="Disordered" evidence="1">
    <location>
        <begin position="305"/>
        <end position="381"/>
    </location>
</feature>
<feature type="compositionally biased region" description="Low complexity" evidence="1">
    <location>
        <begin position="504"/>
        <end position="513"/>
    </location>
</feature>
<dbReference type="Gene3D" id="3.40.50.150">
    <property type="entry name" value="Vaccinia Virus protein VP39"/>
    <property type="match status" value="1"/>
</dbReference>
<dbReference type="AlphaFoldDB" id="A0A4U0XKT2"/>
<feature type="compositionally biased region" description="Basic residues" evidence="1">
    <location>
        <begin position="1"/>
        <end position="10"/>
    </location>
</feature>
<evidence type="ECO:0000313" key="2">
    <source>
        <dbReference type="EMBL" id="TKA76867.1"/>
    </source>
</evidence>
<feature type="region of interest" description="Disordered" evidence="1">
    <location>
        <begin position="1"/>
        <end position="26"/>
    </location>
</feature>
<sequence>MKKTEKKPRKGPMAGTGHEGYGRLPFRGRKVSTISAESLGRCASAGSATERVLETSSTRDSSVYRKDKFTVNRLDLEGFNPTITRSGYNASDGLGLLPNRSSVCYEMNLPDKLSTNSSLGNDTDMSTSLPAATPGRGPSSLATIRPAKSCGRSFDRSDKTTPVQPSTLAIGRSVHRSQSFYDKEPLRLLTPTDGNGLPPLSSSSIDDTTRPTPPYTTPTKGFHERVEGNWEMPGKNTKPRSKPSKMFNFFQRAQKSPKHEIKPEHPTINVRVTVAHQPPSRSIAHYAMLDSDERVDLGDLERIMQDTETSRDDDVATGEESVSEKAPSLRPHERRRNSVLPSASVRYKARTHMPRPSSPKALLPQVRQADTKPKATNSFDGVDAEMSMEFLSFSPRHNSDMSYSSNSSTAIVPAAGAPLSEDEIWHEYNDLIDDVLPAKTLKPAGPSLEASSRYANLTSKRSDVRQSSALPRSDSLLSRQSSTRSIDLSSITRSSTVPAITRAPSYGSSSLPPLALPNPPSSVMETRNNDEIETGNDGDSIANLRLGALMTSKWLSFGRVLFSPAHVEVKSNKAERVLVVDGLGKDWSYFCALTYPEAIVYSLGLTHINEPSSLPIADQSVWHSLPNHRYVHHANVAAPFPFSRGFFAAVVFRFPLASTDAVLQTAVSECKRVLRPGGYLEVSVLDLDMLNMGNRARRAVRGLKMRMQEMDPNVSLKPASDNVQKMLGRRGFENLNRCVVGVPVAGQIPGSPDVDTATTGVRDGDDDEKNNNLSFADLLKDQSGGNNDENITKMIARVGRWWYSQCHETGVLTTARNGNASGSIWADEALLRECEKRGTSFRLLISYAQKPTATMRRTVSV</sequence>
<keyword evidence="4" id="KW-1185">Reference proteome</keyword>
<comment type="caution">
    <text evidence="2">The sequence shown here is derived from an EMBL/GenBank/DDBJ whole genome shotgun (WGS) entry which is preliminary data.</text>
</comment>
<feature type="region of interest" description="Disordered" evidence="1">
    <location>
        <begin position="452"/>
        <end position="478"/>
    </location>
</feature>
<dbReference type="Proteomes" id="UP000308768">
    <property type="component" value="Unassembled WGS sequence"/>
</dbReference>
<evidence type="ECO:0000313" key="3">
    <source>
        <dbReference type="EMBL" id="TKA77184.1"/>
    </source>
</evidence>
<evidence type="ECO:0000313" key="4">
    <source>
        <dbReference type="Proteomes" id="UP000308768"/>
    </source>
</evidence>
<feature type="region of interest" description="Disordered" evidence="1">
    <location>
        <begin position="502"/>
        <end position="522"/>
    </location>
</feature>
<name>A0A4U0XKT2_9PEZI</name>
<gene>
    <name evidence="2" type="ORF">B0A49_04110</name>
    <name evidence="3" type="ORF">B0A49_04281</name>
</gene>
<accession>A0A4U0XKT2</accession>
<protein>
    <recommendedName>
        <fullName evidence="5">Methyltransferase type 11 domain-containing protein</fullName>
    </recommendedName>
</protein>
<dbReference type="STRING" id="331657.A0A4U0XKT2"/>
<dbReference type="OrthoDB" id="5382952at2759"/>
<feature type="compositionally biased region" description="Polar residues" evidence="1">
    <location>
        <begin position="115"/>
        <end position="130"/>
    </location>
</feature>
<feature type="region of interest" description="Disordered" evidence="1">
    <location>
        <begin position="115"/>
        <end position="165"/>
    </location>
</feature>
<evidence type="ECO:0008006" key="5">
    <source>
        <dbReference type="Google" id="ProtNLM"/>
    </source>
</evidence>
<dbReference type="EMBL" id="NAJN01000200">
    <property type="protein sequence ID" value="TKA77184.1"/>
    <property type="molecule type" value="Genomic_DNA"/>
</dbReference>
<evidence type="ECO:0000256" key="1">
    <source>
        <dbReference type="SAM" id="MobiDB-lite"/>
    </source>
</evidence>
<proteinExistence type="predicted"/>
<dbReference type="EMBL" id="NAJN01000215">
    <property type="protein sequence ID" value="TKA76867.1"/>
    <property type="molecule type" value="Genomic_DNA"/>
</dbReference>
<feature type="region of interest" description="Disordered" evidence="1">
    <location>
        <begin position="181"/>
        <end position="222"/>
    </location>
</feature>
<dbReference type="SUPFAM" id="SSF53335">
    <property type="entry name" value="S-adenosyl-L-methionine-dependent methyltransferases"/>
    <property type="match status" value="1"/>
</dbReference>
<dbReference type="InterPro" id="IPR029063">
    <property type="entry name" value="SAM-dependent_MTases_sf"/>
</dbReference>
<organism evidence="2 4">
    <name type="scientific">Cryomyces minteri</name>
    <dbReference type="NCBI Taxonomy" id="331657"/>
    <lineage>
        <taxon>Eukaryota</taxon>
        <taxon>Fungi</taxon>
        <taxon>Dikarya</taxon>
        <taxon>Ascomycota</taxon>
        <taxon>Pezizomycotina</taxon>
        <taxon>Dothideomycetes</taxon>
        <taxon>Dothideomycetes incertae sedis</taxon>
        <taxon>Cryomyces</taxon>
    </lineage>
</organism>
<feature type="compositionally biased region" description="Basic and acidic residues" evidence="1">
    <location>
        <begin position="305"/>
        <end position="314"/>
    </location>
</feature>
<reference evidence="2 4" key="1">
    <citation type="submission" date="2017-03" db="EMBL/GenBank/DDBJ databases">
        <title>Genomes of endolithic fungi from Antarctica.</title>
        <authorList>
            <person name="Coleine C."/>
            <person name="Masonjones S."/>
            <person name="Stajich J.E."/>
        </authorList>
    </citation>
    <scope>NUCLEOTIDE SEQUENCE [LARGE SCALE GENOMIC DNA]</scope>
    <source>
        <strain evidence="2 4">CCFEE 5187</strain>
    </source>
</reference>